<comment type="caution">
    <text evidence="1">The sequence shown here is derived from an EMBL/GenBank/DDBJ whole genome shotgun (WGS) entry which is preliminary data.</text>
</comment>
<protein>
    <submittedName>
        <fullName evidence="1">Uncharacterized protein</fullName>
    </submittedName>
</protein>
<evidence type="ECO:0000313" key="1">
    <source>
        <dbReference type="EMBL" id="MEQ2184287.1"/>
    </source>
</evidence>
<dbReference type="Proteomes" id="UP001476798">
    <property type="component" value="Unassembled WGS sequence"/>
</dbReference>
<evidence type="ECO:0000313" key="2">
    <source>
        <dbReference type="Proteomes" id="UP001476798"/>
    </source>
</evidence>
<sequence>EPGSEQRTSSGCGRQLENLREKIYLNKTWIVTIKNKPTNKVKEFYSKPPDRLKEDSWRSRTPWCIRTLGLFGESPSMGPKPSSFFIVFATLATSPEYGSLSTPL</sequence>
<organism evidence="1 2">
    <name type="scientific">Goodea atripinnis</name>
    <dbReference type="NCBI Taxonomy" id="208336"/>
    <lineage>
        <taxon>Eukaryota</taxon>
        <taxon>Metazoa</taxon>
        <taxon>Chordata</taxon>
        <taxon>Craniata</taxon>
        <taxon>Vertebrata</taxon>
        <taxon>Euteleostomi</taxon>
        <taxon>Actinopterygii</taxon>
        <taxon>Neopterygii</taxon>
        <taxon>Teleostei</taxon>
        <taxon>Neoteleostei</taxon>
        <taxon>Acanthomorphata</taxon>
        <taxon>Ovalentaria</taxon>
        <taxon>Atherinomorphae</taxon>
        <taxon>Cyprinodontiformes</taxon>
        <taxon>Goodeidae</taxon>
        <taxon>Goodea</taxon>
    </lineage>
</organism>
<keyword evidence="2" id="KW-1185">Reference proteome</keyword>
<name>A0ABV0PLR6_9TELE</name>
<reference evidence="1 2" key="1">
    <citation type="submission" date="2021-06" db="EMBL/GenBank/DDBJ databases">
        <authorList>
            <person name="Palmer J.M."/>
        </authorList>
    </citation>
    <scope>NUCLEOTIDE SEQUENCE [LARGE SCALE GENOMIC DNA]</scope>
    <source>
        <strain evidence="1 2">GA_2019</strain>
        <tissue evidence="1">Muscle</tissue>
    </source>
</reference>
<accession>A0ABV0PLR6</accession>
<feature type="non-terminal residue" evidence="1">
    <location>
        <position position="1"/>
    </location>
</feature>
<proteinExistence type="predicted"/>
<dbReference type="EMBL" id="JAHRIO010080260">
    <property type="protein sequence ID" value="MEQ2184287.1"/>
    <property type="molecule type" value="Genomic_DNA"/>
</dbReference>
<gene>
    <name evidence="1" type="ORF">GOODEAATRI_006264</name>
</gene>